<protein>
    <submittedName>
        <fullName evidence="10">Alkaline serine protease Alp1</fullName>
    </submittedName>
</protein>
<keyword evidence="11" id="KW-1185">Reference proteome</keyword>
<evidence type="ECO:0000313" key="11">
    <source>
        <dbReference type="Proteomes" id="UP000799439"/>
    </source>
</evidence>
<name>A0A9P4IVQ3_9PEZI</name>
<sequence length="386" mass="41631">MHGVKYIPYFSLFAFCLAGPTIHESDEPPLDAGNKYIIILKPGVELGPHLTHVQRLHTKTPRSHEGDHDFEGVMYHYVIDDFNAYAGHFDKTVLEHLKADSDVLAIEKERSPIYLNLISHRDPGKDKADFVYDSHAGGGTYAYIVDTGINIKHQDFEGRATRGHTVFKGSTPNDRVGHGTHFAAIVGGKRYGVAKKCNLIAVKVFSGVYTCSSNIMAGLTWATKDIEQQSRKDKAVVTLALIPFSSWAINKALVKVKRLGITTVVAAGNSNIPSRWTVDTIAVGATDNARKRAVWSNYGPKITLWAPGSDVKSAWMGSNSATGKISGTSPAAAQTAGVLLTLMASESDPISGPKEGKDALVKLATPKVVGDAKNSPNLFLYNGSGE</sequence>
<dbReference type="InterPro" id="IPR036852">
    <property type="entry name" value="Peptidase_S8/S53_dom_sf"/>
</dbReference>
<evidence type="ECO:0000256" key="2">
    <source>
        <dbReference type="ARBA" id="ARBA00022670"/>
    </source>
</evidence>
<evidence type="ECO:0000313" key="10">
    <source>
        <dbReference type="EMBL" id="KAF2149664.1"/>
    </source>
</evidence>
<keyword evidence="3 7" id="KW-0732">Signal</keyword>
<feature type="active site" description="Charge relay system" evidence="6">
    <location>
        <position position="329"/>
    </location>
</feature>
<feature type="domain" description="Inhibitor I9" evidence="9">
    <location>
        <begin position="35"/>
        <end position="110"/>
    </location>
</feature>
<proteinExistence type="inferred from homology"/>
<reference evidence="10" key="1">
    <citation type="journal article" date="2020" name="Stud. Mycol.">
        <title>101 Dothideomycetes genomes: a test case for predicting lifestyles and emergence of pathogens.</title>
        <authorList>
            <person name="Haridas S."/>
            <person name="Albert R."/>
            <person name="Binder M."/>
            <person name="Bloem J."/>
            <person name="Labutti K."/>
            <person name="Salamov A."/>
            <person name="Andreopoulos B."/>
            <person name="Baker S."/>
            <person name="Barry K."/>
            <person name="Bills G."/>
            <person name="Bluhm B."/>
            <person name="Cannon C."/>
            <person name="Castanera R."/>
            <person name="Culley D."/>
            <person name="Daum C."/>
            <person name="Ezra D."/>
            <person name="Gonzalez J."/>
            <person name="Henrissat B."/>
            <person name="Kuo A."/>
            <person name="Liang C."/>
            <person name="Lipzen A."/>
            <person name="Lutzoni F."/>
            <person name="Magnuson J."/>
            <person name="Mondo S."/>
            <person name="Nolan M."/>
            <person name="Ohm R."/>
            <person name="Pangilinan J."/>
            <person name="Park H.-J."/>
            <person name="Ramirez L."/>
            <person name="Alfaro M."/>
            <person name="Sun H."/>
            <person name="Tritt A."/>
            <person name="Yoshinaga Y."/>
            <person name="Zwiers L.-H."/>
            <person name="Turgeon B."/>
            <person name="Goodwin S."/>
            <person name="Spatafora J."/>
            <person name="Crous P."/>
            <person name="Grigoriev I."/>
        </authorList>
    </citation>
    <scope>NUCLEOTIDE SEQUENCE</scope>
    <source>
        <strain evidence="10">CBS 260.36</strain>
    </source>
</reference>
<organism evidence="10 11">
    <name type="scientific">Myriangium duriaei CBS 260.36</name>
    <dbReference type="NCBI Taxonomy" id="1168546"/>
    <lineage>
        <taxon>Eukaryota</taxon>
        <taxon>Fungi</taxon>
        <taxon>Dikarya</taxon>
        <taxon>Ascomycota</taxon>
        <taxon>Pezizomycotina</taxon>
        <taxon>Dothideomycetes</taxon>
        <taxon>Dothideomycetidae</taxon>
        <taxon>Myriangiales</taxon>
        <taxon>Myriangiaceae</taxon>
        <taxon>Myriangium</taxon>
    </lineage>
</organism>
<comment type="caution">
    <text evidence="10">The sequence shown here is derived from an EMBL/GenBank/DDBJ whole genome shotgun (WGS) entry which is preliminary data.</text>
</comment>
<dbReference type="InterPro" id="IPR034193">
    <property type="entry name" value="PCSK9_ProteinaseK-like"/>
</dbReference>
<evidence type="ECO:0000256" key="6">
    <source>
        <dbReference type="PROSITE-ProRule" id="PRU01240"/>
    </source>
</evidence>
<feature type="active site" description="Charge relay system" evidence="6">
    <location>
        <position position="178"/>
    </location>
</feature>
<dbReference type="PROSITE" id="PS00136">
    <property type="entry name" value="SUBTILASE_ASP"/>
    <property type="match status" value="1"/>
</dbReference>
<dbReference type="InterPro" id="IPR023827">
    <property type="entry name" value="Peptidase_S8_Asp-AS"/>
</dbReference>
<feature type="domain" description="Peptidase S8/S53" evidence="8">
    <location>
        <begin position="144"/>
        <end position="367"/>
    </location>
</feature>
<dbReference type="CDD" id="cd04077">
    <property type="entry name" value="Peptidases_S8_PCSK9_ProteinaseK_like"/>
    <property type="match status" value="1"/>
</dbReference>
<feature type="active site" description="Charge relay system" evidence="6">
    <location>
        <position position="146"/>
    </location>
</feature>
<evidence type="ECO:0000259" key="8">
    <source>
        <dbReference type="Pfam" id="PF00082"/>
    </source>
</evidence>
<evidence type="ECO:0000259" key="9">
    <source>
        <dbReference type="Pfam" id="PF05922"/>
    </source>
</evidence>
<dbReference type="PANTHER" id="PTHR43806">
    <property type="entry name" value="PEPTIDASE S8"/>
    <property type="match status" value="1"/>
</dbReference>
<dbReference type="Gene3D" id="3.40.50.200">
    <property type="entry name" value="Peptidase S8/S53 domain"/>
    <property type="match status" value="1"/>
</dbReference>
<dbReference type="InterPro" id="IPR015500">
    <property type="entry name" value="Peptidase_S8_subtilisin-rel"/>
</dbReference>
<gene>
    <name evidence="10" type="ORF">K461DRAFT_301205</name>
</gene>
<comment type="similarity">
    <text evidence="1 6">Belongs to the peptidase S8 family.</text>
</comment>
<feature type="signal peptide" evidence="7">
    <location>
        <begin position="1"/>
        <end position="18"/>
    </location>
</feature>
<dbReference type="GO" id="GO:0004252">
    <property type="term" value="F:serine-type endopeptidase activity"/>
    <property type="evidence" value="ECO:0007669"/>
    <property type="project" value="UniProtKB-UniRule"/>
</dbReference>
<evidence type="ECO:0000256" key="3">
    <source>
        <dbReference type="ARBA" id="ARBA00022729"/>
    </source>
</evidence>
<keyword evidence="5 6" id="KW-0720">Serine protease</keyword>
<dbReference type="SUPFAM" id="SSF54897">
    <property type="entry name" value="Protease propeptides/inhibitors"/>
    <property type="match status" value="1"/>
</dbReference>
<accession>A0A9P4IVQ3</accession>
<dbReference type="PROSITE" id="PS51892">
    <property type="entry name" value="SUBTILASE"/>
    <property type="match status" value="1"/>
</dbReference>
<dbReference type="GO" id="GO:0006508">
    <property type="term" value="P:proteolysis"/>
    <property type="evidence" value="ECO:0007669"/>
    <property type="project" value="UniProtKB-KW"/>
</dbReference>
<dbReference type="InterPro" id="IPR050131">
    <property type="entry name" value="Peptidase_S8_subtilisin-like"/>
</dbReference>
<keyword evidence="4 6" id="KW-0378">Hydrolase</keyword>
<dbReference type="InterPro" id="IPR010259">
    <property type="entry name" value="S8pro/Inhibitor_I9"/>
</dbReference>
<evidence type="ECO:0000256" key="5">
    <source>
        <dbReference type="ARBA" id="ARBA00022825"/>
    </source>
</evidence>
<dbReference type="AlphaFoldDB" id="A0A9P4IVQ3"/>
<dbReference type="EMBL" id="ML996091">
    <property type="protein sequence ID" value="KAF2149664.1"/>
    <property type="molecule type" value="Genomic_DNA"/>
</dbReference>
<dbReference type="Pfam" id="PF00082">
    <property type="entry name" value="Peptidase_S8"/>
    <property type="match status" value="1"/>
</dbReference>
<dbReference type="SUPFAM" id="SSF52743">
    <property type="entry name" value="Subtilisin-like"/>
    <property type="match status" value="1"/>
</dbReference>
<dbReference type="Proteomes" id="UP000799439">
    <property type="component" value="Unassembled WGS sequence"/>
</dbReference>
<evidence type="ECO:0000256" key="7">
    <source>
        <dbReference type="SAM" id="SignalP"/>
    </source>
</evidence>
<keyword evidence="2 6" id="KW-0645">Protease</keyword>
<evidence type="ECO:0000256" key="1">
    <source>
        <dbReference type="ARBA" id="ARBA00011073"/>
    </source>
</evidence>
<dbReference type="PANTHER" id="PTHR43806:SF11">
    <property type="entry name" value="CEREVISIN-RELATED"/>
    <property type="match status" value="1"/>
</dbReference>
<dbReference type="PRINTS" id="PR00723">
    <property type="entry name" value="SUBTILISIN"/>
</dbReference>
<feature type="chain" id="PRO_5040159245" evidence="7">
    <location>
        <begin position="19"/>
        <end position="386"/>
    </location>
</feature>
<evidence type="ECO:0000256" key="4">
    <source>
        <dbReference type="ARBA" id="ARBA00022801"/>
    </source>
</evidence>
<dbReference type="Pfam" id="PF05922">
    <property type="entry name" value="Inhibitor_I9"/>
    <property type="match status" value="1"/>
</dbReference>
<dbReference type="InterPro" id="IPR000209">
    <property type="entry name" value="Peptidase_S8/S53_dom"/>
</dbReference>
<dbReference type="OrthoDB" id="206201at2759"/>